<keyword evidence="2" id="KW-1185">Reference proteome</keyword>
<protein>
    <submittedName>
        <fullName evidence="1">Uncharacterized protein</fullName>
    </submittedName>
</protein>
<dbReference type="EMBL" id="QFXE01000010">
    <property type="protein sequence ID" value="RDH86385.1"/>
    <property type="molecule type" value="Genomic_DNA"/>
</dbReference>
<evidence type="ECO:0000313" key="2">
    <source>
        <dbReference type="Proteomes" id="UP000254771"/>
    </source>
</evidence>
<accession>A0A370DNA4</accession>
<proteinExistence type="predicted"/>
<dbReference type="AlphaFoldDB" id="A0A370DNA4"/>
<evidence type="ECO:0000313" key="1">
    <source>
        <dbReference type="EMBL" id="RDH86385.1"/>
    </source>
</evidence>
<reference evidence="1 2" key="1">
    <citation type="journal article" date="2018" name="ISME J.">
        <title>Endosymbiont genomes yield clues of tubeworm success.</title>
        <authorList>
            <person name="Li Y."/>
            <person name="Liles M.R."/>
            <person name="Halanych K.M."/>
        </authorList>
    </citation>
    <scope>NUCLEOTIDE SEQUENCE [LARGE SCALE GENOMIC DNA]</scope>
    <source>
        <strain evidence="1">A1462</strain>
    </source>
</reference>
<comment type="caution">
    <text evidence="1">The sequence shown here is derived from an EMBL/GenBank/DDBJ whole genome shotgun (WGS) entry which is preliminary data.</text>
</comment>
<gene>
    <name evidence="1" type="ORF">DIZ78_09455</name>
</gene>
<dbReference type="Proteomes" id="UP000254771">
    <property type="component" value="Unassembled WGS sequence"/>
</dbReference>
<organism evidence="1 2">
    <name type="scientific">endosymbiont of Escarpia spicata</name>
    <dbReference type="NCBI Taxonomy" id="2200908"/>
    <lineage>
        <taxon>Bacteria</taxon>
        <taxon>Pseudomonadati</taxon>
        <taxon>Pseudomonadota</taxon>
        <taxon>Gammaproteobacteria</taxon>
        <taxon>sulfur-oxidizing symbionts</taxon>
    </lineage>
</organism>
<name>A0A370DNA4_9GAMM</name>
<sequence>MTTETQAAFARRLGVNRATVTRAKQAGRLVMEGKRVEIEQSLARWHATKAGRTDLDAIHAEQRGATVPTTQIETATDPAGAPADRTQYKAHYENQQIKLEMGLRRGLRFLLADVSRESHGLGATLRAGIERLIDQTAPRLAIIHSDEERAILLQKEILKIKSMMKSEFAIALRRMRSRTEWKT</sequence>